<protein>
    <submittedName>
        <fullName evidence="6">ABC transporter ATP-binding protein NatA</fullName>
    </submittedName>
</protein>
<comment type="similarity">
    <text evidence="1">Belongs to the ABC transporter superfamily.</text>
</comment>
<dbReference type="Pfam" id="PF00005">
    <property type="entry name" value="ABC_tran"/>
    <property type="match status" value="1"/>
</dbReference>
<dbReference type="InterPro" id="IPR003439">
    <property type="entry name" value="ABC_transporter-like_ATP-bd"/>
</dbReference>
<evidence type="ECO:0000256" key="2">
    <source>
        <dbReference type="ARBA" id="ARBA00022448"/>
    </source>
</evidence>
<keyword evidence="3" id="KW-0547">Nucleotide-binding</keyword>
<proteinExistence type="inferred from homology"/>
<gene>
    <name evidence="6" type="primary">natA_2</name>
    <name evidence="6" type="ORF">CAFE_32670</name>
</gene>
<name>A0A6N8I449_9FIRM</name>
<comment type="caution">
    <text evidence="6">The sequence shown here is derived from an EMBL/GenBank/DDBJ whole genome shotgun (WGS) entry which is preliminary data.</text>
</comment>
<evidence type="ECO:0000259" key="5">
    <source>
        <dbReference type="PROSITE" id="PS50893"/>
    </source>
</evidence>
<dbReference type="EMBL" id="VWXL01000097">
    <property type="protein sequence ID" value="MVB12527.1"/>
    <property type="molecule type" value="Genomic_DNA"/>
</dbReference>
<evidence type="ECO:0000313" key="6">
    <source>
        <dbReference type="EMBL" id="MVB12527.1"/>
    </source>
</evidence>
<dbReference type="PROSITE" id="PS50893">
    <property type="entry name" value="ABC_TRANSPORTER_2"/>
    <property type="match status" value="1"/>
</dbReference>
<evidence type="ECO:0000256" key="1">
    <source>
        <dbReference type="ARBA" id="ARBA00005417"/>
    </source>
</evidence>
<dbReference type="OrthoDB" id="9809205at2"/>
<dbReference type="InterPro" id="IPR027417">
    <property type="entry name" value="P-loop_NTPase"/>
</dbReference>
<dbReference type="InterPro" id="IPR017871">
    <property type="entry name" value="ABC_transporter-like_CS"/>
</dbReference>
<reference evidence="6 7" key="1">
    <citation type="submission" date="2019-09" db="EMBL/GenBank/DDBJ databases">
        <title>Genome sequence of Clostridium sp. EA1.</title>
        <authorList>
            <person name="Poehlein A."/>
            <person name="Bengelsdorf F.R."/>
            <person name="Daniel R."/>
        </authorList>
    </citation>
    <scope>NUCLEOTIDE SEQUENCE [LARGE SCALE GENOMIC DNA]</scope>
    <source>
        <strain evidence="6 7">EA1</strain>
    </source>
</reference>
<dbReference type="PANTHER" id="PTHR43335">
    <property type="entry name" value="ABC TRANSPORTER, ATP-BINDING PROTEIN"/>
    <property type="match status" value="1"/>
</dbReference>
<dbReference type="SUPFAM" id="SSF52540">
    <property type="entry name" value="P-loop containing nucleoside triphosphate hydrolases"/>
    <property type="match status" value="1"/>
</dbReference>
<dbReference type="PANTHER" id="PTHR43335:SF4">
    <property type="entry name" value="ABC TRANSPORTER, ATP-BINDING PROTEIN"/>
    <property type="match status" value="1"/>
</dbReference>
<keyword evidence="2" id="KW-0813">Transport</keyword>
<evidence type="ECO:0000256" key="4">
    <source>
        <dbReference type="ARBA" id="ARBA00022840"/>
    </source>
</evidence>
<dbReference type="GO" id="GO:0016887">
    <property type="term" value="F:ATP hydrolysis activity"/>
    <property type="evidence" value="ECO:0007669"/>
    <property type="project" value="InterPro"/>
</dbReference>
<dbReference type="PROSITE" id="PS00211">
    <property type="entry name" value="ABC_TRANSPORTER_1"/>
    <property type="match status" value="1"/>
</dbReference>
<dbReference type="InterPro" id="IPR003593">
    <property type="entry name" value="AAA+_ATPase"/>
</dbReference>
<keyword evidence="4 6" id="KW-0067">ATP-binding</keyword>
<feature type="domain" description="ABC transporter" evidence="5">
    <location>
        <begin position="3"/>
        <end position="216"/>
    </location>
</feature>
<evidence type="ECO:0000256" key="3">
    <source>
        <dbReference type="ARBA" id="ARBA00022741"/>
    </source>
</evidence>
<dbReference type="Gene3D" id="3.40.50.300">
    <property type="entry name" value="P-loop containing nucleotide triphosphate hydrolases"/>
    <property type="match status" value="1"/>
</dbReference>
<sequence>MYIKIKNYTKLIEHKQILHDINLSLESGHIYGLKGKNGSGKTMLMRAICGLILPTSGEININGDILGTQISFPKSIGALIESPGFIDAYSGFKNLKLLAEIKNIISAQDIADTMLSLRLDPYDKKKFKKYSLGMKQKLGIAAAIMEKPDIIILDEPINALDEESVQIVKELLISLKNDGKLILISCHDKDELEFLSDQIYEIESGEIKNFYKVDAI</sequence>
<dbReference type="Proteomes" id="UP000469440">
    <property type="component" value="Unassembled WGS sequence"/>
</dbReference>
<dbReference type="RefSeq" id="WP_066647512.1">
    <property type="nucleotide sequence ID" value="NZ_VWXL01000097.1"/>
</dbReference>
<organism evidence="6 7">
    <name type="scientific">Caproicibacter fermentans</name>
    <dbReference type="NCBI Taxonomy" id="2576756"/>
    <lineage>
        <taxon>Bacteria</taxon>
        <taxon>Bacillati</taxon>
        <taxon>Bacillota</taxon>
        <taxon>Clostridia</taxon>
        <taxon>Eubacteriales</taxon>
        <taxon>Acutalibacteraceae</taxon>
        <taxon>Caproicibacter</taxon>
    </lineage>
</organism>
<dbReference type="GO" id="GO:0005524">
    <property type="term" value="F:ATP binding"/>
    <property type="evidence" value="ECO:0007669"/>
    <property type="project" value="UniProtKB-KW"/>
</dbReference>
<keyword evidence="7" id="KW-1185">Reference proteome</keyword>
<accession>A0A6N8I449</accession>
<dbReference type="AlphaFoldDB" id="A0A6N8I449"/>
<dbReference type="SMART" id="SM00382">
    <property type="entry name" value="AAA"/>
    <property type="match status" value="1"/>
</dbReference>
<evidence type="ECO:0000313" key="7">
    <source>
        <dbReference type="Proteomes" id="UP000469440"/>
    </source>
</evidence>